<reference evidence="2" key="1">
    <citation type="journal article" date="2014" name="Front. Microbiol.">
        <title>High frequency of phylogenetically diverse reductive dehalogenase-homologous genes in deep subseafloor sedimentary metagenomes.</title>
        <authorList>
            <person name="Kawai M."/>
            <person name="Futagami T."/>
            <person name="Toyoda A."/>
            <person name="Takaki Y."/>
            <person name="Nishi S."/>
            <person name="Hori S."/>
            <person name="Arai W."/>
            <person name="Tsubouchi T."/>
            <person name="Morono Y."/>
            <person name="Uchiyama I."/>
            <person name="Ito T."/>
            <person name="Fujiyama A."/>
            <person name="Inagaki F."/>
            <person name="Takami H."/>
        </authorList>
    </citation>
    <scope>NUCLEOTIDE SEQUENCE</scope>
    <source>
        <strain evidence="2">Expedition CK06-06</strain>
    </source>
</reference>
<sequence>MSTVGERNSYWDGNLSKKKPLVKRPLPPGKSTHDSEYGKVHVSAHYVD</sequence>
<feature type="region of interest" description="Disordered" evidence="1">
    <location>
        <begin position="1"/>
        <end position="48"/>
    </location>
</feature>
<comment type="caution">
    <text evidence="2">The sequence shown here is derived from an EMBL/GenBank/DDBJ whole genome shotgun (WGS) entry which is preliminary data.</text>
</comment>
<accession>X0UP15</accession>
<evidence type="ECO:0000256" key="1">
    <source>
        <dbReference type="SAM" id="MobiDB-lite"/>
    </source>
</evidence>
<dbReference type="AlphaFoldDB" id="X0UP15"/>
<name>X0UP15_9ZZZZ</name>
<evidence type="ECO:0000313" key="2">
    <source>
        <dbReference type="EMBL" id="GAG07425.1"/>
    </source>
</evidence>
<proteinExistence type="predicted"/>
<organism evidence="2">
    <name type="scientific">marine sediment metagenome</name>
    <dbReference type="NCBI Taxonomy" id="412755"/>
    <lineage>
        <taxon>unclassified sequences</taxon>
        <taxon>metagenomes</taxon>
        <taxon>ecological metagenomes</taxon>
    </lineage>
</organism>
<dbReference type="EMBL" id="BARS01021770">
    <property type="protein sequence ID" value="GAG07425.1"/>
    <property type="molecule type" value="Genomic_DNA"/>
</dbReference>
<gene>
    <name evidence="2" type="ORF">S01H1_34908</name>
</gene>
<protein>
    <submittedName>
        <fullName evidence="2">Uncharacterized protein</fullName>
    </submittedName>
</protein>